<dbReference type="InterPro" id="IPR036875">
    <property type="entry name" value="Znf_CCHC_sf"/>
</dbReference>
<dbReference type="InterPro" id="IPR001878">
    <property type="entry name" value="Znf_CCHC"/>
</dbReference>
<keyword evidence="1" id="KW-0862">Zinc</keyword>
<evidence type="ECO:0000256" key="2">
    <source>
        <dbReference type="SAM" id="MobiDB-lite"/>
    </source>
</evidence>
<evidence type="ECO:0000313" key="5">
    <source>
        <dbReference type="RefSeq" id="XP_025407555.1"/>
    </source>
</evidence>
<evidence type="ECO:0000259" key="3">
    <source>
        <dbReference type="PROSITE" id="PS50158"/>
    </source>
</evidence>
<evidence type="ECO:0000313" key="4">
    <source>
        <dbReference type="Proteomes" id="UP000694846"/>
    </source>
</evidence>
<dbReference type="GO" id="GO:0008270">
    <property type="term" value="F:zinc ion binding"/>
    <property type="evidence" value="ECO:0007669"/>
    <property type="project" value="UniProtKB-KW"/>
</dbReference>
<evidence type="ECO:0000256" key="1">
    <source>
        <dbReference type="PROSITE-ProRule" id="PRU00047"/>
    </source>
</evidence>
<accession>A0A8B8FB42</accession>
<feature type="region of interest" description="Disordered" evidence="2">
    <location>
        <begin position="208"/>
        <end position="241"/>
    </location>
</feature>
<dbReference type="Proteomes" id="UP000694846">
    <property type="component" value="Unplaced"/>
</dbReference>
<sequence length="241" mass="26385">MRKRQQVVRVPRTQAVTVGPPRDGETYALIMSRVTTAVNLQELGVEVIGARKTKSGAILLEVKGGAEKADALARDLREKLGEEARIGRPEKTRPVLILGIPEWVDKEEVMAVVNGESGTPERRLRMTLKPGTRGSSTAHVEVPAREAKALQTKGRIKIGWTVCRVKVLDAYQPRCFRCLETGHLAAECKGPDRKDCCLRCRLPGHRTASCDAPPADRRTPAGGMQEEEPRKGATDPAPARD</sequence>
<dbReference type="GO" id="GO:0003676">
    <property type="term" value="F:nucleic acid binding"/>
    <property type="evidence" value="ECO:0007669"/>
    <property type="project" value="InterPro"/>
</dbReference>
<organism evidence="4 5">
    <name type="scientific">Sipha flava</name>
    <name type="common">yellow sugarcane aphid</name>
    <dbReference type="NCBI Taxonomy" id="143950"/>
    <lineage>
        <taxon>Eukaryota</taxon>
        <taxon>Metazoa</taxon>
        <taxon>Ecdysozoa</taxon>
        <taxon>Arthropoda</taxon>
        <taxon>Hexapoda</taxon>
        <taxon>Insecta</taxon>
        <taxon>Pterygota</taxon>
        <taxon>Neoptera</taxon>
        <taxon>Paraneoptera</taxon>
        <taxon>Hemiptera</taxon>
        <taxon>Sternorrhyncha</taxon>
        <taxon>Aphidomorpha</taxon>
        <taxon>Aphidoidea</taxon>
        <taxon>Aphididae</taxon>
        <taxon>Sipha</taxon>
    </lineage>
</organism>
<keyword evidence="1" id="KW-0863">Zinc-finger</keyword>
<feature type="compositionally biased region" description="Basic and acidic residues" evidence="2">
    <location>
        <begin position="227"/>
        <end position="241"/>
    </location>
</feature>
<proteinExistence type="predicted"/>
<reference evidence="5" key="1">
    <citation type="submission" date="2025-08" db="UniProtKB">
        <authorList>
            <consortium name="RefSeq"/>
        </authorList>
    </citation>
    <scope>IDENTIFICATION</scope>
    <source>
        <tissue evidence="5">Whole body</tissue>
    </source>
</reference>
<dbReference type="PROSITE" id="PS50158">
    <property type="entry name" value="ZF_CCHC"/>
    <property type="match status" value="1"/>
</dbReference>
<dbReference type="RefSeq" id="XP_025407555.1">
    <property type="nucleotide sequence ID" value="XM_025551770.1"/>
</dbReference>
<keyword evidence="4" id="KW-1185">Reference proteome</keyword>
<dbReference type="AlphaFoldDB" id="A0A8B8FB42"/>
<dbReference type="SMART" id="SM00343">
    <property type="entry name" value="ZnF_C2HC"/>
    <property type="match status" value="2"/>
</dbReference>
<name>A0A8B8FB42_9HEMI</name>
<keyword evidence="1" id="KW-0479">Metal-binding</keyword>
<dbReference type="OrthoDB" id="6620852at2759"/>
<protein>
    <submittedName>
        <fullName evidence="5">Uncharacterized protein LOC112681519</fullName>
    </submittedName>
</protein>
<gene>
    <name evidence="5" type="primary">LOC112681519</name>
</gene>
<dbReference type="SUPFAM" id="SSF57756">
    <property type="entry name" value="Retrovirus zinc finger-like domains"/>
    <property type="match status" value="1"/>
</dbReference>
<dbReference type="Gene3D" id="4.10.60.10">
    <property type="entry name" value="Zinc finger, CCHC-type"/>
    <property type="match status" value="1"/>
</dbReference>
<dbReference type="GeneID" id="112681519"/>
<feature type="domain" description="CCHC-type" evidence="3">
    <location>
        <begin position="174"/>
        <end position="189"/>
    </location>
</feature>